<keyword evidence="1" id="KW-0812">Transmembrane</keyword>
<keyword evidence="1" id="KW-1133">Transmembrane helix</keyword>
<name>A0A415QMI5_9BACT</name>
<evidence type="ECO:0000313" key="4">
    <source>
        <dbReference type="Proteomes" id="UP000286038"/>
    </source>
</evidence>
<evidence type="ECO:0000256" key="1">
    <source>
        <dbReference type="SAM" id="Phobius"/>
    </source>
</evidence>
<protein>
    <submittedName>
        <fullName evidence="3">Zinc ribbon domain-containing protein</fullName>
    </submittedName>
</protein>
<reference evidence="3 4" key="1">
    <citation type="submission" date="2018-08" db="EMBL/GenBank/DDBJ databases">
        <title>A genome reference for cultivated species of the human gut microbiota.</title>
        <authorList>
            <person name="Zou Y."/>
            <person name="Xue W."/>
            <person name="Luo G."/>
        </authorList>
    </citation>
    <scope>NUCLEOTIDE SEQUENCE [LARGE SCALE GENOMIC DNA]</scope>
    <source>
        <strain evidence="3 4">AF34-33</strain>
    </source>
</reference>
<evidence type="ECO:0000259" key="2">
    <source>
        <dbReference type="Pfam" id="PF12773"/>
    </source>
</evidence>
<accession>A0A415QMI5</accession>
<gene>
    <name evidence="3" type="ORF">DWZ68_05540</name>
</gene>
<dbReference type="Proteomes" id="UP000286038">
    <property type="component" value="Unassembled WGS sequence"/>
</dbReference>
<sequence length="183" mass="20029">MCSVMKCSRCGHDNDSDALYCVECGLVLNGAHSCKACHNWLNPGYKYCIYCGKKQGANVAKIAGISTLVVVLLAVAFAVWYFYTVNTPETPVANNDQIIELIQKNLGEVSAGHVDLSQPPAQLNTVLSDFAAPDSVCVEDRFIGQRSTPKEFLNHLWLTGEVYQVISVTKNDAKKITELVVTK</sequence>
<evidence type="ECO:0000313" key="3">
    <source>
        <dbReference type="EMBL" id="RHM45385.1"/>
    </source>
</evidence>
<keyword evidence="1" id="KW-0472">Membrane</keyword>
<dbReference type="AlphaFoldDB" id="A0A415QMI5"/>
<comment type="caution">
    <text evidence="3">The sequence shown here is derived from an EMBL/GenBank/DDBJ whole genome shotgun (WGS) entry which is preliminary data.</text>
</comment>
<proteinExistence type="predicted"/>
<organism evidence="3 4">
    <name type="scientific">Butyricimonas virosa</name>
    <dbReference type="NCBI Taxonomy" id="544645"/>
    <lineage>
        <taxon>Bacteria</taxon>
        <taxon>Pseudomonadati</taxon>
        <taxon>Bacteroidota</taxon>
        <taxon>Bacteroidia</taxon>
        <taxon>Bacteroidales</taxon>
        <taxon>Odoribacteraceae</taxon>
        <taxon>Butyricimonas</taxon>
    </lineage>
</organism>
<feature type="domain" description="DZANK-type" evidence="2">
    <location>
        <begin position="7"/>
        <end position="52"/>
    </location>
</feature>
<dbReference type="InterPro" id="IPR025874">
    <property type="entry name" value="DZR"/>
</dbReference>
<dbReference type="Pfam" id="PF12773">
    <property type="entry name" value="DZR"/>
    <property type="match status" value="1"/>
</dbReference>
<dbReference type="EMBL" id="QRPV01000004">
    <property type="protein sequence ID" value="RHM45385.1"/>
    <property type="molecule type" value="Genomic_DNA"/>
</dbReference>
<feature type="transmembrane region" description="Helical" evidence="1">
    <location>
        <begin position="62"/>
        <end position="83"/>
    </location>
</feature>